<proteinExistence type="predicted"/>
<keyword evidence="2" id="KW-1185">Reference proteome</keyword>
<evidence type="ECO:0000313" key="1">
    <source>
        <dbReference type="EMBL" id="CAJ1937285.1"/>
    </source>
</evidence>
<dbReference type="Proteomes" id="UP001295423">
    <property type="component" value="Unassembled WGS sequence"/>
</dbReference>
<comment type="caution">
    <text evidence="1">The sequence shown here is derived from an EMBL/GenBank/DDBJ whole genome shotgun (WGS) entry which is preliminary data.</text>
</comment>
<sequence length="241" mass="26624">MTLPATYYAVTQRICALNNHGVKSLQAGGTARAEEYFGEAIVLSKELIASSAQHLDEDDFMRYTNQTKECCCSCPACQIRPSTQEEEMDAPIYLYNRTLMLPQRPCHVQTLESSCLNCAVILFNMGLMNHMMGLKNQKIPQALARAEAFYERSILLLNGVPRLAAQRNETAILIITATGNNLAQIALENGNIAVVRNRLKFLNAILRGPNETLHSVLTTVEWTGILSNVLLRNGLNAARAA</sequence>
<name>A0AAD2CKL8_9STRA</name>
<gene>
    <name evidence="1" type="ORF">CYCCA115_LOCUS5591</name>
</gene>
<dbReference type="AlphaFoldDB" id="A0AAD2CKL8"/>
<organism evidence="1 2">
    <name type="scientific">Cylindrotheca closterium</name>
    <dbReference type="NCBI Taxonomy" id="2856"/>
    <lineage>
        <taxon>Eukaryota</taxon>
        <taxon>Sar</taxon>
        <taxon>Stramenopiles</taxon>
        <taxon>Ochrophyta</taxon>
        <taxon>Bacillariophyta</taxon>
        <taxon>Bacillariophyceae</taxon>
        <taxon>Bacillariophycidae</taxon>
        <taxon>Bacillariales</taxon>
        <taxon>Bacillariaceae</taxon>
        <taxon>Cylindrotheca</taxon>
    </lineage>
</organism>
<protein>
    <submittedName>
        <fullName evidence="1">Uncharacterized protein</fullName>
    </submittedName>
</protein>
<accession>A0AAD2CKL8</accession>
<reference evidence="1" key="1">
    <citation type="submission" date="2023-08" db="EMBL/GenBank/DDBJ databases">
        <authorList>
            <person name="Audoor S."/>
            <person name="Bilcke G."/>
        </authorList>
    </citation>
    <scope>NUCLEOTIDE SEQUENCE</scope>
</reference>
<dbReference type="EMBL" id="CAKOGP040000624">
    <property type="protein sequence ID" value="CAJ1937285.1"/>
    <property type="molecule type" value="Genomic_DNA"/>
</dbReference>
<evidence type="ECO:0000313" key="2">
    <source>
        <dbReference type="Proteomes" id="UP001295423"/>
    </source>
</evidence>